<organism evidence="1 2">
    <name type="scientific">Cucumis sativus</name>
    <name type="common">Cucumber</name>
    <dbReference type="NCBI Taxonomy" id="3659"/>
    <lineage>
        <taxon>Eukaryota</taxon>
        <taxon>Viridiplantae</taxon>
        <taxon>Streptophyta</taxon>
        <taxon>Embryophyta</taxon>
        <taxon>Tracheophyta</taxon>
        <taxon>Spermatophyta</taxon>
        <taxon>Magnoliopsida</taxon>
        <taxon>eudicotyledons</taxon>
        <taxon>Gunneridae</taxon>
        <taxon>Pentapetalae</taxon>
        <taxon>rosids</taxon>
        <taxon>fabids</taxon>
        <taxon>Cucurbitales</taxon>
        <taxon>Cucurbitaceae</taxon>
        <taxon>Benincaseae</taxon>
        <taxon>Cucumis</taxon>
    </lineage>
</organism>
<keyword evidence="2" id="KW-1185">Reference proteome</keyword>
<protein>
    <submittedName>
        <fullName evidence="1">Uncharacterized protein</fullName>
    </submittedName>
</protein>
<reference evidence="1 2" key="3">
    <citation type="journal article" date="2010" name="BMC Genomics">
        <title>Transcriptome sequencing and comparative analysis of cucumber flowers with different sex types.</title>
        <authorList>
            <person name="Guo S."/>
            <person name="Zheng Y."/>
            <person name="Joung J.G."/>
            <person name="Liu S."/>
            <person name="Zhang Z."/>
            <person name="Crasta O.R."/>
            <person name="Sobral B.W."/>
            <person name="Xu Y."/>
            <person name="Huang S."/>
            <person name="Fei Z."/>
        </authorList>
    </citation>
    <scope>NUCLEOTIDE SEQUENCE [LARGE SCALE GENOMIC DNA]</scope>
    <source>
        <strain evidence="2">cv. 9930</strain>
    </source>
</reference>
<dbReference type="Proteomes" id="UP000029981">
    <property type="component" value="Chromosome 6"/>
</dbReference>
<evidence type="ECO:0000313" key="2">
    <source>
        <dbReference type="Proteomes" id="UP000029981"/>
    </source>
</evidence>
<name>A0A0A0KM10_CUCSA</name>
<dbReference type="AlphaFoldDB" id="A0A0A0KM10"/>
<reference evidence="1 2" key="2">
    <citation type="journal article" date="2009" name="PLoS ONE">
        <title>An integrated genetic and cytogenetic map of the cucumber genome.</title>
        <authorList>
            <person name="Ren Y."/>
            <person name="Zhang Z."/>
            <person name="Liu J."/>
            <person name="Staub J.E."/>
            <person name="Han Y."/>
            <person name="Cheng Z."/>
            <person name="Li X."/>
            <person name="Lu J."/>
            <person name="Miao H."/>
            <person name="Kang H."/>
            <person name="Xie B."/>
            <person name="Gu X."/>
            <person name="Wang X."/>
            <person name="Du Y."/>
            <person name="Jin W."/>
            <person name="Huang S."/>
        </authorList>
    </citation>
    <scope>NUCLEOTIDE SEQUENCE [LARGE SCALE GENOMIC DNA]</scope>
    <source>
        <strain evidence="2">cv. 9930</strain>
    </source>
</reference>
<reference evidence="1 2" key="4">
    <citation type="journal article" date="2011" name="BMC Genomics">
        <title>RNA-Seq improves annotation of protein-coding genes in the cucumber genome.</title>
        <authorList>
            <person name="Li Z."/>
            <person name="Zhang Z."/>
            <person name="Yan P."/>
            <person name="Huang S."/>
            <person name="Fei Z."/>
            <person name="Lin K."/>
        </authorList>
    </citation>
    <scope>NUCLEOTIDE SEQUENCE [LARGE SCALE GENOMIC DNA]</scope>
    <source>
        <strain evidence="2">cv. 9930</strain>
    </source>
</reference>
<evidence type="ECO:0000313" key="1">
    <source>
        <dbReference type="EMBL" id="KGN49412.1"/>
    </source>
</evidence>
<proteinExistence type="predicted"/>
<reference evidence="1 2" key="1">
    <citation type="journal article" date="2009" name="Nat. Genet.">
        <title>The genome of the cucumber, Cucumis sativus L.</title>
        <authorList>
            <person name="Huang S."/>
            <person name="Li R."/>
            <person name="Zhang Z."/>
            <person name="Li L."/>
            <person name="Gu X."/>
            <person name="Fan W."/>
            <person name="Lucas W.J."/>
            <person name="Wang X."/>
            <person name="Xie B."/>
            <person name="Ni P."/>
            <person name="Ren Y."/>
            <person name="Zhu H."/>
            <person name="Li J."/>
            <person name="Lin K."/>
            <person name="Jin W."/>
            <person name="Fei Z."/>
            <person name="Li G."/>
            <person name="Staub J."/>
            <person name="Kilian A."/>
            <person name="van der Vossen E.A."/>
            <person name="Wu Y."/>
            <person name="Guo J."/>
            <person name="He J."/>
            <person name="Jia Z."/>
            <person name="Ren Y."/>
            <person name="Tian G."/>
            <person name="Lu Y."/>
            <person name="Ruan J."/>
            <person name="Qian W."/>
            <person name="Wang M."/>
            <person name="Huang Q."/>
            <person name="Li B."/>
            <person name="Xuan Z."/>
            <person name="Cao J."/>
            <person name="Asan"/>
            <person name="Wu Z."/>
            <person name="Zhang J."/>
            <person name="Cai Q."/>
            <person name="Bai Y."/>
            <person name="Zhao B."/>
            <person name="Han Y."/>
            <person name="Li Y."/>
            <person name="Li X."/>
            <person name="Wang S."/>
            <person name="Shi Q."/>
            <person name="Liu S."/>
            <person name="Cho W.K."/>
            <person name="Kim J.Y."/>
            <person name="Xu Y."/>
            <person name="Heller-Uszynska K."/>
            <person name="Miao H."/>
            <person name="Cheng Z."/>
            <person name="Zhang S."/>
            <person name="Wu J."/>
            <person name="Yang Y."/>
            <person name="Kang H."/>
            <person name="Li M."/>
            <person name="Liang H."/>
            <person name="Ren X."/>
            <person name="Shi Z."/>
            <person name="Wen M."/>
            <person name="Jian M."/>
            <person name="Yang H."/>
            <person name="Zhang G."/>
            <person name="Yang Z."/>
            <person name="Chen R."/>
            <person name="Liu S."/>
            <person name="Li J."/>
            <person name="Ma L."/>
            <person name="Liu H."/>
            <person name="Zhou Y."/>
            <person name="Zhao J."/>
            <person name="Fang X."/>
            <person name="Li G."/>
            <person name="Fang L."/>
            <person name="Li Y."/>
            <person name="Liu D."/>
            <person name="Zheng H."/>
            <person name="Zhang Y."/>
            <person name="Qin N."/>
            <person name="Li Z."/>
            <person name="Yang G."/>
            <person name="Yang S."/>
            <person name="Bolund L."/>
            <person name="Kristiansen K."/>
            <person name="Zheng H."/>
            <person name="Li S."/>
            <person name="Zhang X."/>
            <person name="Yang H."/>
            <person name="Wang J."/>
            <person name="Sun R."/>
            <person name="Zhang B."/>
            <person name="Jiang S."/>
            <person name="Wang J."/>
            <person name="Du Y."/>
            <person name="Li S."/>
        </authorList>
    </citation>
    <scope>NUCLEOTIDE SEQUENCE [LARGE SCALE GENOMIC DNA]</scope>
    <source>
        <strain evidence="2">cv. 9930</strain>
    </source>
</reference>
<gene>
    <name evidence="1" type="ORF">Csa_6G524010</name>
</gene>
<dbReference type="Gramene" id="KGN49412">
    <property type="protein sequence ID" value="KGN49412"/>
    <property type="gene ID" value="Csa_6G524010"/>
</dbReference>
<sequence>MKVFSSLIFLNFSFFFSPNFSRRSASTIFFPDCRFGCFPSEGSASILYYLRNSAVFISVSVLRRGLQV</sequence>
<dbReference type="EMBL" id="CM002927">
    <property type="protein sequence ID" value="KGN49412.1"/>
    <property type="molecule type" value="Genomic_DNA"/>
</dbReference>
<accession>A0A0A0KM10</accession>